<protein>
    <submittedName>
        <fullName evidence="1">Uncharacterized protein</fullName>
    </submittedName>
</protein>
<reference evidence="1" key="1">
    <citation type="journal article" date="2014" name="Front. Microbiol.">
        <title>High frequency of phylogenetically diverse reductive dehalogenase-homologous genes in deep subseafloor sedimentary metagenomes.</title>
        <authorList>
            <person name="Kawai M."/>
            <person name="Futagami T."/>
            <person name="Toyoda A."/>
            <person name="Takaki Y."/>
            <person name="Nishi S."/>
            <person name="Hori S."/>
            <person name="Arai W."/>
            <person name="Tsubouchi T."/>
            <person name="Morono Y."/>
            <person name="Uchiyama I."/>
            <person name="Ito T."/>
            <person name="Fujiyama A."/>
            <person name="Inagaki F."/>
            <person name="Takami H."/>
        </authorList>
    </citation>
    <scope>NUCLEOTIDE SEQUENCE</scope>
    <source>
        <strain evidence="1">Expedition CK06-06</strain>
    </source>
</reference>
<dbReference type="EMBL" id="BARV01029703">
    <property type="protein sequence ID" value="GAI33518.1"/>
    <property type="molecule type" value="Genomic_DNA"/>
</dbReference>
<accession>X1MQE4</accession>
<feature type="non-terminal residue" evidence="1">
    <location>
        <position position="1"/>
    </location>
</feature>
<gene>
    <name evidence="1" type="ORF">S06H3_47301</name>
</gene>
<proteinExistence type="predicted"/>
<comment type="caution">
    <text evidence="1">The sequence shown here is derived from an EMBL/GenBank/DDBJ whole genome shotgun (WGS) entry which is preliminary data.</text>
</comment>
<name>X1MQE4_9ZZZZ</name>
<evidence type="ECO:0000313" key="1">
    <source>
        <dbReference type="EMBL" id="GAI33518.1"/>
    </source>
</evidence>
<sequence length="59" mass="6392">RMKLEALIAKPHVIQALAEAIGRHPAAEDDPAVIDAINDVGAALVNGRKTRVWRKPAKE</sequence>
<organism evidence="1">
    <name type="scientific">marine sediment metagenome</name>
    <dbReference type="NCBI Taxonomy" id="412755"/>
    <lineage>
        <taxon>unclassified sequences</taxon>
        <taxon>metagenomes</taxon>
        <taxon>ecological metagenomes</taxon>
    </lineage>
</organism>
<dbReference type="AlphaFoldDB" id="X1MQE4"/>